<proteinExistence type="predicted"/>
<evidence type="ECO:0000256" key="1">
    <source>
        <dbReference type="SAM" id="MobiDB-lite"/>
    </source>
</evidence>
<feature type="signal peptide" evidence="2">
    <location>
        <begin position="1"/>
        <end position="26"/>
    </location>
</feature>
<sequence length="232" mass="23322">MASRPAARRRHTLLGLPIAGALLLSACTLDDHSRMGGDGPAPATGTAGPGPTASGADPLAACPEPGVRIRALGTDAAMGLRALGLELVNCGPTSYPLHGYPSLRVLDADGEPIPVQAVEGATGITSGFDDPPRSMTLQPGERATAAVLWRNLVTDPTVVATAGERLEVAPVAGQPAQPVGLDGPIDLGNTNRVGVSAWRNATEPAATPTPAGPTQDAPAPGTPEPTRSVPVL</sequence>
<comment type="caution">
    <text evidence="4">The sequence shown here is derived from an EMBL/GenBank/DDBJ whole genome shotgun (WGS) entry which is preliminary data.</text>
</comment>
<dbReference type="EMBL" id="POUB01000160">
    <property type="protein sequence ID" value="PZF93335.1"/>
    <property type="molecule type" value="Genomic_DNA"/>
</dbReference>
<feature type="compositionally biased region" description="Low complexity" evidence="1">
    <location>
        <begin position="40"/>
        <end position="58"/>
    </location>
</feature>
<dbReference type="AlphaFoldDB" id="A0A2W2C149"/>
<dbReference type="InterPro" id="IPR025326">
    <property type="entry name" value="DUF4232"/>
</dbReference>
<keyword evidence="2" id="KW-0732">Signal</keyword>
<gene>
    <name evidence="4" type="ORF">C1I99_20675</name>
</gene>
<feature type="domain" description="DUF4232" evidence="3">
    <location>
        <begin position="62"/>
        <end position="198"/>
    </location>
</feature>
<reference evidence="4 5" key="1">
    <citation type="submission" date="2018-01" db="EMBL/GenBank/DDBJ databases">
        <title>Draft genome sequence of Salinispora sp. 13K206.</title>
        <authorList>
            <person name="Sahin N."/>
            <person name="Saygin H."/>
            <person name="Ay H."/>
        </authorList>
    </citation>
    <scope>NUCLEOTIDE SEQUENCE [LARGE SCALE GENOMIC DNA]</scope>
    <source>
        <strain evidence="4 5">13K206</strain>
    </source>
</reference>
<organism evidence="4 5">
    <name type="scientific">Micromonospora deserti</name>
    <dbReference type="NCBI Taxonomy" id="2070366"/>
    <lineage>
        <taxon>Bacteria</taxon>
        <taxon>Bacillati</taxon>
        <taxon>Actinomycetota</taxon>
        <taxon>Actinomycetes</taxon>
        <taxon>Micromonosporales</taxon>
        <taxon>Micromonosporaceae</taxon>
        <taxon>Micromonospora</taxon>
    </lineage>
</organism>
<feature type="chain" id="PRO_5038902240" description="DUF4232 domain-containing protein" evidence="2">
    <location>
        <begin position="27"/>
        <end position="232"/>
    </location>
</feature>
<evidence type="ECO:0000259" key="3">
    <source>
        <dbReference type="Pfam" id="PF14016"/>
    </source>
</evidence>
<dbReference type="RefSeq" id="WP_111135880.1">
    <property type="nucleotide sequence ID" value="NZ_POUB01000160.1"/>
</dbReference>
<dbReference type="OrthoDB" id="3827416at2"/>
<name>A0A2W2C149_9ACTN</name>
<protein>
    <recommendedName>
        <fullName evidence="3">DUF4232 domain-containing protein</fullName>
    </recommendedName>
</protein>
<feature type="region of interest" description="Disordered" evidence="1">
    <location>
        <begin position="196"/>
        <end position="232"/>
    </location>
</feature>
<evidence type="ECO:0000313" key="4">
    <source>
        <dbReference type="EMBL" id="PZF93335.1"/>
    </source>
</evidence>
<evidence type="ECO:0000313" key="5">
    <source>
        <dbReference type="Proteomes" id="UP000248749"/>
    </source>
</evidence>
<feature type="compositionally biased region" description="Low complexity" evidence="1">
    <location>
        <begin position="201"/>
        <end position="219"/>
    </location>
</feature>
<feature type="region of interest" description="Disordered" evidence="1">
    <location>
        <begin position="35"/>
        <end position="61"/>
    </location>
</feature>
<evidence type="ECO:0000256" key="2">
    <source>
        <dbReference type="SAM" id="SignalP"/>
    </source>
</evidence>
<dbReference type="PROSITE" id="PS51257">
    <property type="entry name" value="PROKAR_LIPOPROTEIN"/>
    <property type="match status" value="1"/>
</dbReference>
<accession>A0A2W2C149</accession>
<keyword evidence="5" id="KW-1185">Reference proteome</keyword>
<dbReference type="Pfam" id="PF14016">
    <property type="entry name" value="DUF4232"/>
    <property type="match status" value="1"/>
</dbReference>
<dbReference type="Proteomes" id="UP000248749">
    <property type="component" value="Unassembled WGS sequence"/>
</dbReference>